<comment type="caution">
    <text evidence="14">The sequence shown here is derived from an EMBL/GenBank/DDBJ whole genome shotgun (WGS) entry which is preliminary data.</text>
</comment>
<dbReference type="Proteomes" id="UP000029444">
    <property type="component" value="Unassembled WGS sequence"/>
</dbReference>
<dbReference type="GO" id="GO:0006227">
    <property type="term" value="P:dUDP biosynthetic process"/>
    <property type="evidence" value="ECO:0007669"/>
    <property type="project" value="TreeGrafter"/>
</dbReference>
<evidence type="ECO:0000256" key="12">
    <source>
        <dbReference type="HAMAP-Rule" id="MF_00165"/>
    </source>
</evidence>
<organism evidence="14 15">
    <name type="scientific">Alcanivorax nanhaiticus</name>
    <dbReference type="NCBI Taxonomy" id="1177154"/>
    <lineage>
        <taxon>Bacteria</taxon>
        <taxon>Pseudomonadati</taxon>
        <taxon>Pseudomonadota</taxon>
        <taxon>Gammaproteobacteria</taxon>
        <taxon>Oceanospirillales</taxon>
        <taxon>Alcanivoracaceae</taxon>
        <taxon>Alcanivorax</taxon>
    </lineage>
</organism>
<dbReference type="SUPFAM" id="SSF52540">
    <property type="entry name" value="P-loop containing nucleoside triphosphate hydrolases"/>
    <property type="match status" value="1"/>
</dbReference>
<dbReference type="NCBIfam" id="TIGR00041">
    <property type="entry name" value="DTMP_kinase"/>
    <property type="match status" value="1"/>
</dbReference>
<proteinExistence type="inferred from homology"/>
<gene>
    <name evidence="12" type="primary">tmk</name>
    <name evidence="14" type="ORF">Y5S_02904</name>
</gene>
<evidence type="ECO:0000259" key="13">
    <source>
        <dbReference type="Pfam" id="PF02223"/>
    </source>
</evidence>
<feature type="binding site" evidence="12">
    <location>
        <begin position="10"/>
        <end position="17"/>
    </location>
    <ligand>
        <name>ATP</name>
        <dbReference type="ChEBI" id="CHEBI:30616"/>
    </ligand>
</feature>
<dbReference type="EMBL" id="ARXV01000013">
    <property type="protein sequence ID" value="KGD63914.1"/>
    <property type="molecule type" value="Genomic_DNA"/>
</dbReference>
<evidence type="ECO:0000256" key="6">
    <source>
        <dbReference type="ARBA" id="ARBA00022741"/>
    </source>
</evidence>
<dbReference type="InterPro" id="IPR027417">
    <property type="entry name" value="P-loop_NTPase"/>
</dbReference>
<keyword evidence="5 12" id="KW-0545">Nucleotide biosynthesis</keyword>
<dbReference type="InterPro" id="IPR039430">
    <property type="entry name" value="Thymidylate_kin-like_dom"/>
</dbReference>
<dbReference type="HAMAP" id="MF_00165">
    <property type="entry name" value="Thymidylate_kinase"/>
    <property type="match status" value="1"/>
</dbReference>
<evidence type="ECO:0000256" key="9">
    <source>
        <dbReference type="ARBA" id="ARBA00029962"/>
    </source>
</evidence>
<evidence type="ECO:0000256" key="4">
    <source>
        <dbReference type="ARBA" id="ARBA00022679"/>
    </source>
</evidence>
<keyword evidence="15" id="KW-1185">Reference proteome</keyword>
<evidence type="ECO:0000313" key="15">
    <source>
        <dbReference type="Proteomes" id="UP000029444"/>
    </source>
</evidence>
<keyword evidence="7 12" id="KW-0418">Kinase</keyword>
<dbReference type="eggNOG" id="COG0125">
    <property type="taxonomic scope" value="Bacteria"/>
</dbReference>
<dbReference type="GO" id="GO:0005829">
    <property type="term" value="C:cytosol"/>
    <property type="evidence" value="ECO:0007669"/>
    <property type="project" value="TreeGrafter"/>
</dbReference>
<evidence type="ECO:0000256" key="2">
    <source>
        <dbReference type="ARBA" id="ARBA00012980"/>
    </source>
</evidence>
<keyword evidence="8 12" id="KW-0067">ATP-binding</keyword>
<dbReference type="GO" id="GO:0006235">
    <property type="term" value="P:dTTP biosynthetic process"/>
    <property type="evidence" value="ECO:0007669"/>
    <property type="project" value="UniProtKB-UniRule"/>
</dbReference>
<dbReference type="CDD" id="cd01672">
    <property type="entry name" value="TMPK"/>
    <property type="match status" value="1"/>
</dbReference>
<dbReference type="GO" id="GO:0006233">
    <property type="term" value="P:dTDP biosynthetic process"/>
    <property type="evidence" value="ECO:0007669"/>
    <property type="project" value="InterPro"/>
</dbReference>
<evidence type="ECO:0000256" key="7">
    <source>
        <dbReference type="ARBA" id="ARBA00022777"/>
    </source>
</evidence>
<reference evidence="14 15" key="1">
    <citation type="submission" date="2012-09" db="EMBL/GenBank/DDBJ databases">
        <title>Genome Sequence of alkane-degrading Bacterium Alcanivorax sp. 19-m-6.</title>
        <authorList>
            <person name="Lai Q."/>
            <person name="Shao Z."/>
        </authorList>
    </citation>
    <scope>NUCLEOTIDE SEQUENCE [LARGE SCALE GENOMIC DNA]</scope>
    <source>
        <strain evidence="14 15">19-m-6</strain>
    </source>
</reference>
<dbReference type="GO" id="GO:0004798">
    <property type="term" value="F:dTMP kinase activity"/>
    <property type="evidence" value="ECO:0007669"/>
    <property type="project" value="UniProtKB-UniRule"/>
</dbReference>
<dbReference type="PATRIC" id="fig|1177154.3.peg.2941"/>
<dbReference type="RefSeq" id="WP_035233971.1">
    <property type="nucleotide sequence ID" value="NZ_ARXV01000013.1"/>
</dbReference>
<evidence type="ECO:0000256" key="10">
    <source>
        <dbReference type="ARBA" id="ARBA00048743"/>
    </source>
</evidence>
<keyword evidence="6 12" id="KW-0547">Nucleotide-binding</keyword>
<protein>
    <recommendedName>
        <fullName evidence="3 12">Thymidylate kinase</fullName>
        <ecNumber evidence="2 12">2.7.4.9</ecNumber>
    </recommendedName>
    <alternativeName>
        <fullName evidence="9 12">dTMP kinase</fullName>
    </alternativeName>
</protein>
<sequence>MSGRFITLEGGEGAGKSSNMEWLAEQLRAAGKTVLLTREPGGTPLAESIREVLLAPSDEAMADDTELLLVFAARAQHLAEKIRPALARGEWVLCDRFVDATWAYQGAGRGLDQTSIAALEQLVVADSQPDMTILFDISVEQGMARAGKRAALDRIEQEDKAFFERIRDCYLQRADQQPARFRVLDASLSLDQVRAQLEPVIEEMLSWP</sequence>
<keyword evidence="4 12" id="KW-0808">Transferase</keyword>
<dbReference type="FunFam" id="3.40.50.300:FF:000225">
    <property type="entry name" value="Thymidylate kinase"/>
    <property type="match status" value="1"/>
</dbReference>
<dbReference type="Gene3D" id="3.40.50.300">
    <property type="entry name" value="P-loop containing nucleotide triphosphate hydrolases"/>
    <property type="match status" value="1"/>
</dbReference>
<dbReference type="AlphaFoldDB" id="A0A095SHS6"/>
<comment type="function">
    <text evidence="11 12">Phosphorylation of dTMP to form dTDP in both de novo and salvage pathways of dTTP synthesis.</text>
</comment>
<dbReference type="PANTHER" id="PTHR10344:SF4">
    <property type="entry name" value="UMP-CMP KINASE 2, MITOCHONDRIAL"/>
    <property type="match status" value="1"/>
</dbReference>
<evidence type="ECO:0000256" key="11">
    <source>
        <dbReference type="ARBA" id="ARBA00057735"/>
    </source>
</evidence>
<accession>A0A095SHS6</accession>
<evidence type="ECO:0000256" key="1">
    <source>
        <dbReference type="ARBA" id="ARBA00009776"/>
    </source>
</evidence>
<name>A0A095SHS6_9GAMM</name>
<evidence type="ECO:0000256" key="3">
    <source>
        <dbReference type="ARBA" id="ARBA00017144"/>
    </source>
</evidence>
<dbReference type="OrthoDB" id="9774907at2"/>
<dbReference type="STRING" id="1177154.Y5S_02904"/>
<feature type="domain" description="Thymidylate kinase-like" evidence="13">
    <location>
        <begin position="8"/>
        <end position="196"/>
    </location>
</feature>
<dbReference type="GO" id="GO:0005524">
    <property type="term" value="F:ATP binding"/>
    <property type="evidence" value="ECO:0007669"/>
    <property type="project" value="UniProtKB-UniRule"/>
</dbReference>
<evidence type="ECO:0000313" key="14">
    <source>
        <dbReference type="EMBL" id="KGD63914.1"/>
    </source>
</evidence>
<evidence type="ECO:0000256" key="5">
    <source>
        <dbReference type="ARBA" id="ARBA00022727"/>
    </source>
</evidence>
<comment type="catalytic activity">
    <reaction evidence="10 12">
        <text>dTMP + ATP = dTDP + ADP</text>
        <dbReference type="Rhea" id="RHEA:13517"/>
        <dbReference type="ChEBI" id="CHEBI:30616"/>
        <dbReference type="ChEBI" id="CHEBI:58369"/>
        <dbReference type="ChEBI" id="CHEBI:63528"/>
        <dbReference type="ChEBI" id="CHEBI:456216"/>
        <dbReference type="EC" id="2.7.4.9"/>
    </reaction>
</comment>
<dbReference type="PANTHER" id="PTHR10344">
    <property type="entry name" value="THYMIDYLATE KINASE"/>
    <property type="match status" value="1"/>
</dbReference>
<comment type="similarity">
    <text evidence="1 12">Belongs to the thymidylate kinase family.</text>
</comment>
<evidence type="ECO:0000256" key="8">
    <source>
        <dbReference type="ARBA" id="ARBA00022840"/>
    </source>
</evidence>
<dbReference type="InterPro" id="IPR018094">
    <property type="entry name" value="Thymidylate_kinase"/>
</dbReference>
<dbReference type="Pfam" id="PF02223">
    <property type="entry name" value="Thymidylate_kin"/>
    <property type="match status" value="1"/>
</dbReference>
<dbReference type="EC" id="2.7.4.9" evidence="2 12"/>